<dbReference type="GO" id="GO:0046872">
    <property type="term" value="F:metal ion binding"/>
    <property type="evidence" value="ECO:0007669"/>
    <property type="project" value="UniProtKB-KW"/>
</dbReference>
<keyword evidence="4" id="KW-0808">Transferase</keyword>
<evidence type="ECO:0000256" key="8">
    <source>
        <dbReference type="ARBA" id="ARBA00022840"/>
    </source>
</evidence>
<evidence type="ECO:0000256" key="9">
    <source>
        <dbReference type="ARBA" id="ARBA00022842"/>
    </source>
</evidence>
<feature type="domain" description="Protein kinase" evidence="22">
    <location>
        <begin position="162"/>
        <end position="412"/>
    </location>
</feature>
<keyword evidence="8 19" id="KW-0067">ATP-binding</keyword>
<evidence type="ECO:0000256" key="11">
    <source>
        <dbReference type="ARBA" id="ARBA00022943"/>
    </source>
</evidence>
<evidence type="ECO:0000256" key="17">
    <source>
        <dbReference type="ARBA" id="ARBA00048679"/>
    </source>
</evidence>
<dbReference type="STRING" id="34508.A0A4U8V1W8"/>
<evidence type="ECO:0000256" key="15">
    <source>
        <dbReference type="ARBA" id="ARBA00037982"/>
    </source>
</evidence>
<evidence type="ECO:0000259" key="22">
    <source>
        <dbReference type="PROSITE" id="PS50011"/>
    </source>
</evidence>
<dbReference type="Pfam" id="PF00069">
    <property type="entry name" value="Pkinase"/>
    <property type="match status" value="1"/>
</dbReference>
<dbReference type="AlphaFoldDB" id="A0A4U8V1W8"/>
<keyword evidence="9" id="KW-0460">Magnesium</keyword>
<evidence type="ECO:0000256" key="5">
    <source>
        <dbReference type="ARBA" id="ARBA00022723"/>
    </source>
</evidence>
<keyword evidence="11" id="KW-0221">Differentiation</keyword>
<keyword evidence="6 19" id="KW-0547">Nucleotide-binding</keyword>
<dbReference type="EC" id="2.7.11.1" evidence="2"/>
<evidence type="ECO:0000256" key="6">
    <source>
        <dbReference type="ARBA" id="ARBA00022741"/>
    </source>
</evidence>
<sequence>MLAIVEYGSGGKRCDASLLLYATGWSKKKTLDRHPRPRPSSAGSTDPLSETGHWGRSRGERPVVDMGIQSAGTPRPVPVFYHNSPPLSTKRERIRNTPADRNPASIRRLALTTPSVSRFRQRSELRTRRPVFISYFNKKTDVLAHSRSYDFTSSDTYFDQCFTVQKQLGEGSFGEVFSVVCKDDMKPYAIKRSIEPYKSLVDRETKLREVEKHQALSRHPNLVHFVRAWEERGFFYIQTELCDRSLDQYIVDTPDCTVSEPKLWGLFFDMLQGIEFLHSRDFIHVDIKPDNIFLTTDGHCKLGDFGLMIDLKKDKIVLAEEGDSKYLAAEVLNGVPSKSSDIFSLGVTILEVASGLDLPSHGKGWTMIRNKNIPDHFLKGLSPELVHIINQMIDPNPDARPTARDLLKHRRFKHLNLNLEIEPEPETPTECKRIFSSSSPPPFTFSVSNPKVITTRCGETVPAEFSGRARTRFSMKKVGKLDFSKIE</sequence>
<dbReference type="OrthoDB" id="5337378at2759"/>
<dbReference type="PROSITE" id="PS50011">
    <property type="entry name" value="PROTEIN_KINASE_DOM"/>
    <property type="match status" value="1"/>
</dbReference>
<keyword evidence="10" id="KW-0744">Spermatogenesis</keyword>
<evidence type="ECO:0000256" key="3">
    <source>
        <dbReference type="ARBA" id="ARBA00022527"/>
    </source>
</evidence>
<evidence type="ECO:0000256" key="12">
    <source>
        <dbReference type="ARBA" id="ARBA00023034"/>
    </source>
</evidence>
<evidence type="ECO:0000256" key="18">
    <source>
        <dbReference type="ARBA" id="ARBA00071413"/>
    </source>
</evidence>
<dbReference type="Gene3D" id="3.30.200.20">
    <property type="entry name" value="Phosphorylase Kinase, domain 1"/>
    <property type="match status" value="1"/>
</dbReference>
<evidence type="ECO:0000256" key="20">
    <source>
        <dbReference type="RuleBase" id="RU000304"/>
    </source>
</evidence>
<evidence type="ECO:0000256" key="16">
    <source>
        <dbReference type="ARBA" id="ARBA00047899"/>
    </source>
</evidence>
<comment type="similarity">
    <text evidence="15">Belongs to the protein kinase superfamily. Ser/Thr protein kinase family. GCN2 subfamily.</text>
</comment>
<name>A0A4U8V1W8_STECR</name>
<keyword evidence="13" id="KW-0472">Membrane</keyword>
<dbReference type="Gene3D" id="1.10.510.10">
    <property type="entry name" value="Transferase(Phosphotransferase) domain 1"/>
    <property type="match status" value="1"/>
</dbReference>
<dbReference type="InterPro" id="IPR011009">
    <property type="entry name" value="Kinase-like_dom_sf"/>
</dbReference>
<dbReference type="GO" id="GO:0007283">
    <property type="term" value="P:spermatogenesis"/>
    <property type="evidence" value="ECO:0007669"/>
    <property type="project" value="UniProtKB-KW"/>
</dbReference>
<dbReference type="GO" id="GO:0110031">
    <property type="term" value="P:negative regulation of G2/MI transition of meiotic cell cycle"/>
    <property type="evidence" value="ECO:0007669"/>
    <property type="project" value="TreeGrafter"/>
</dbReference>
<evidence type="ECO:0000313" key="24">
    <source>
        <dbReference type="Proteomes" id="UP000298663"/>
    </source>
</evidence>
<evidence type="ECO:0000313" key="23">
    <source>
        <dbReference type="EMBL" id="TMS38497.1"/>
    </source>
</evidence>
<comment type="caution">
    <text evidence="23">The sequence shown here is derived from an EMBL/GenBank/DDBJ whole genome shotgun (WGS) entry which is preliminary data.</text>
</comment>
<keyword evidence="3 20" id="KW-0723">Serine/threonine-protein kinase</keyword>
<reference evidence="23 24" key="2">
    <citation type="journal article" date="2019" name="G3 (Bethesda)">
        <title>Hybrid Assembly of the Genome of the Entomopathogenic Nematode Steinernema carpocapsae Identifies the X-Chromosome.</title>
        <authorList>
            <person name="Serra L."/>
            <person name="Macchietto M."/>
            <person name="Macias-Munoz A."/>
            <person name="McGill C.J."/>
            <person name="Rodriguez I.M."/>
            <person name="Rodriguez B."/>
            <person name="Murad R."/>
            <person name="Mortazavi A."/>
        </authorList>
    </citation>
    <scope>NUCLEOTIDE SEQUENCE [LARGE SCALE GENOMIC DNA]</scope>
    <source>
        <strain evidence="23 24">ALL</strain>
    </source>
</reference>
<dbReference type="PROSITE" id="PS00107">
    <property type="entry name" value="PROTEIN_KINASE_ATP"/>
    <property type="match status" value="1"/>
</dbReference>
<evidence type="ECO:0000256" key="7">
    <source>
        <dbReference type="ARBA" id="ARBA00022777"/>
    </source>
</evidence>
<dbReference type="InterPro" id="IPR008271">
    <property type="entry name" value="Ser/Thr_kinase_AS"/>
</dbReference>
<dbReference type="SMART" id="SM00220">
    <property type="entry name" value="S_TKc"/>
    <property type="match status" value="1"/>
</dbReference>
<protein>
    <recommendedName>
        <fullName evidence="18">Membrane-associated tyrosine- and threonine-specific cdc2-inhibitory kinase wee-1.3</fullName>
        <ecNumber evidence="2">2.7.11.1</ecNumber>
    </recommendedName>
</protein>
<evidence type="ECO:0000256" key="10">
    <source>
        <dbReference type="ARBA" id="ARBA00022871"/>
    </source>
</evidence>
<dbReference type="GO" id="GO:0051321">
    <property type="term" value="P:meiotic cell cycle"/>
    <property type="evidence" value="ECO:0007669"/>
    <property type="project" value="TreeGrafter"/>
</dbReference>
<dbReference type="InterPro" id="IPR050339">
    <property type="entry name" value="CC_SR_Kinase"/>
</dbReference>
<dbReference type="FunFam" id="1.10.510.10:FF:000315">
    <property type="entry name" value="membrane-associated tyrosine- and threonine-specific cdc2-inhibitory kinase"/>
    <property type="match status" value="1"/>
</dbReference>
<dbReference type="PROSITE" id="PS00108">
    <property type="entry name" value="PROTEIN_KINASE_ST"/>
    <property type="match status" value="1"/>
</dbReference>
<evidence type="ECO:0000256" key="1">
    <source>
        <dbReference type="ARBA" id="ARBA00004395"/>
    </source>
</evidence>
<keyword evidence="24" id="KW-1185">Reference proteome</keyword>
<dbReference type="GO" id="GO:0048477">
    <property type="term" value="P:oogenesis"/>
    <property type="evidence" value="ECO:0007669"/>
    <property type="project" value="UniProtKB-KW"/>
</dbReference>
<dbReference type="InterPro" id="IPR017441">
    <property type="entry name" value="Protein_kinase_ATP_BS"/>
</dbReference>
<keyword evidence="7" id="KW-0418">Kinase</keyword>
<dbReference type="EMBL" id="AZBU02000001">
    <property type="protein sequence ID" value="TMS38497.1"/>
    <property type="molecule type" value="Genomic_DNA"/>
</dbReference>
<keyword evidence="5" id="KW-0479">Metal-binding</keyword>
<dbReference type="GO" id="GO:0005634">
    <property type="term" value="C:nucleus"/>
    <property type="evidence" value="ECO:0007669"/>
    <property type="project" value="TreeGrafter"/>
</dbReference>
<dbReference type="Proteomes" id="UP000298663">
    <property type="component" value="Chromosome X"/>
</dbReference>
<dbReference type="PANTHER" id="PTHR11042">
    <property type="entry name" value="EUKARYOTIC TRANSLATION INITIATION FACTOR 2-ALPHA KINASE EIF2-ALPHA KINASE -RELATED"/>
    <property type="match status" value="1"/>
</dbReference>
<comment type="catalytic activity">
    <reaction evidence="17">
        <text>L-seryl-[protein] + ATP = O-phospho-L-seryl-[protein] + ADP + H(+)</text>
        <dbReference type="Rhea" id="RHEA:17989"/>
        <dbReference type="Rhea" id="RHEA-COMP:9863"/>
        <dbReference type="Rhea" id="RHEA-COMP:11604"/>
        <dbReference type="ChEBI" id="CHEBI:15378"/>
        <dbReference type="ChEBI" id="CHEBI:29999"/>
        <dbReference type="ChEBI" id="CHEBI:30616"/>
        <dbReference type="ChEBI" id="CHEBI:83421"/>
        <dbReference type="ChEBI" id="CHEBI:456216"/>
        <dbReference type="EC" id="2.7.11.1"/>
    </reaction>
</comment>
<evidence type="ECO:0000256" key="2">
    <source>
        <dbReference type="ARBA" id="ARBA00012513"/>
    </source>
</evidence>
<keyword evidence="14" id="KW-0131">Cell cycle</keyword>
<accession>A0A4U8V1W8</accession>
<keyword evidence="12" id="KW-0333">Golgi apparatus</keyword>
<comment type="subcellular location">
    <subcellularLocation>
        <location evidence="1">Golgi apparatus membrane</location>
        <topology evidence="1">Peripheral membrane protein</topology>
    </subcellularLocation>
</comment>
<keyword evidence="11" id="KW-0896">Oogenesis</keyword>
<reference evidence="23 24" key="1">
    <citation type="journal article" date="2015" name="Genome Biol.">
        <title>Comparative genomics of Steinernema reveals deeply conserved gene regulatory networks.</title>
        <authorList>
            <person name="Dillman A.R."/>
            <person name="Macchietto M."/>
            <person name="Porter C.F."/>
            <person name="Rogers A."/>
            <person name="Williams B."/>
            <person name="Antoshechkin I."/>
            <person name="Lee M.M."/>
            <person name="Goodwin Z."/>
            <person name="Lu X."/>
            <person name="Lewis E.E."/>
            <person name="Goodrich-Blair H."/>
            <person name="Stock S.P."/>
            <person name="Adams B.J."/>
            <person name="Sternberg P.W."/>
            <person name="Mortazavi A."/>
        </authorList>
    </citation>
    <scope>NUCLEOTIDE SEQUENCE [LARGE SCALE GENOMIC DNA]</scope>
    <source>
        <strain evidence="23 24">ALL</strain>
    </source>
</reference>
<feature type="binding site" evidence="19">
    <location>
        <position position="191"/>
    </location>
    <ligand>
        <name>ATP</name>
        <dbReference type="ChEBI" id="CHEBI:30616"/>
    </ligand>
</feature>
<evidence type="ECO:0000256" key="14">
    <source>
        <dbReference type="ARBA" id="ARBA00023306"/>
    </source>
</evidence>
<dbReference type="GO" id="GO:0004674">
    <property type="term" value="F:protein serine/threonine kinase activity"/>
    <property type="evidence" value="ECO:0007669"/>
    <property type="project" value="UniProtKB-KW"/>
</dbReference>
<gene>
    <name evidence="23" type="ORF">L596_005212</name>
</gene>
<evidence type="ECO:0000256" key="21">
    <source>
        <dbReference type="SAM" id="MobiDB-lite"/>
    </source>
</evidence>
<evidence type="ECO:0000256" key="13">
    <source>
        <dbReference type="ARBA" id="ARBA00023136"/>
    </source>
</evidence>
<dbReference type="GO" id="GO:0000139">
    <property type="term" value="C:Golgi membrane"/>
    <property type="evidence" value="ECO:0007669"/>
    <property type="project" value="UniProtKB-SubCell"/>
</dbReference>
<dbReference type="EMBL" id="CM016762">
    <property type="protein sequence ID" value="TMS38497.1"/>
    <property type="molecule type" value="Genomic_DNA"/>
</dbReference>
<evidence type="ECO:0000256" key="19">
    <source>
        <dbReference type="PROSITE-ProRule" id="PRU10141"/>
    </source>
</evidence>
<dbReference type="InterPro" id="IPR000719">
    <property type="entry name" value="Prot_kinase_dom"/>
</dbReference>
<dbReference type="GO" id="GO:0005524">
    <property type="term" value="F:ATP binding"/>
    <property type="evidence" value="ECO:0007669"/>
    <property type="project" value="UniProtKB-UniRule"/>
</dbReference>
<organism evidence="23 24">
    <name type="scientific">Steinernema carpocapsae</name>
    <name type="common">Entomopathogenic nematode</name>
    <dbReference type="NCBI Taxonomy" id="34508"/>
    <lineage>
        <taxon>Eukaryota</taxon>
        <taxon>Metazoa</taxon>
        <taxon>Ecdysozoa</taxon>
        <taxon>Nematoda</taxon>
        <taxon>Chromadorea</taxon>
        <taxon>Rhabditida</taxon>
        <taxon>Tylenchina</taxon>
        <taxon>Panagrolaimomorpha</taxon>
        <taxon>Strongyloidoidea</taxon>
        <taxon>Steinernematidae</taxon>
        <taxon>Steinernema</taxon>
    </lineage>
</organism>
<dbReference type="PANTHER" id="PTHR11042:SF183">
    <property type="entry name" value="MEMBRANE-ASSOCIATED TYROSINE- AND THREONINE-SPECIFIC CDC2-INHIBITORY KINASE"/>
    <property type="match status" value="1"/>
</dbReference>
<proteinExistence type="inferred from homology"/>
<dbReference type="SUPFAM" id="SSF56112">
    <property type="entry name" value="Protein kinase-like (PK-like)"/>
    <property type="match status" value="1"/>
</dbReference>
<evidence type="ECO:0000256" key="4">
    <source>
        <dbReference type="ARBA" id="ARBA00022679"/>
    </source>
</evidence>
<feature type="region of interest" description="Disordered" evidence="21">
    <location>
        <begin position="29"/>
        <end position="90"/>
    </location>
</feature>
<comment type="catalytic activity">
    <reaction evidence="16">
        <text>L-threonyl-[protein] + ATP = O-phospho-L-threonyl-[protein] + ADP + H(+)</text>
        <dbReference type="Rhea" id="RHEA:46608"/>
        <dbReference type="Rhea" id="RHEA-COMP:11060"/>
        <dbReference type="Rhea" id="RHEA-COMP:11605"/>
        <dbReference type="ChEBI" id="CHEBI:15378"/>
        <dbReference type="ChEBI" id="CHEBI:30013"/>
        <dbReference type="ChEBI" id="CHEBI:30616"/>
        <dbReference type="ChEBI" id="CHEBI:61977"/>
        <dbReference type="ChEBI" id="CHEBI:456216"/>
        <dbReference type="EC" id="2.7.11.1"/>
    </reaction>
</comment>